<evidence type="ECO:0000256" key="15">
    <source>
        <dbReference type="ARBA" id="ARBA00049778"/>
    </source>
</evidence>
<evidence type="ECO:0000256" key="10">
    <source>
        <dbReference type="ARBA" id="ARBA00023235"/>
    </source>
</evidence>
<dbReference type="EMBL" id="CP012673">
    <property type="protein sequence ID" value="AUX46495.1"/>
    <property type="molecule type" value="Genomic_DNA"/>
</dbReference>
<dbReference type="EC" id="5.3.3.1" evidence="11"/>
<keyword evidence="10" id="KW-0413">Isomerase</keyword>
<keyword evidence="4" id="KW-0285">Flavoprotein</keyword>
<evidence type="ECO:0000256" key="5">
    <source>
        <dbReference type="ARBA" id="ARBA00022827"/>
    </source>
</evidence>
<dbReference type="InterPro" id="IPR017896">
    <property type="entry name" value="4Fe4S_Fe-S-bd"/>
</dbReference>
<evidence type="ECO:0000259" key="16">
    <source>
        <dbReference type="PROSITE" id="PS51379"/>
    </source>
</evidence>
<name>A0A2L0F4K1_SORCE</name>
<dbReference type="AlphaFoldDB" id="A0A2L0F4K1"/>
<evidence type="ECO:0000256" key="8">
    <source>
        <dbReference type="ARBA" id="ARBA00023166"/>
    </source>
</evidence>
<dbReference type="Pfam" id="PF05199">
    <property type="entry name" value="GMC_oxred_C"/>
    <property type="match status" value="1"/>
</dbReference>
<evidence type="ECO:0000313" key="18">
    <source>
        <dbReference type="Proteomes" id="UP000238348"/>
    </source>
</evidence>
<evidence type="ECO:0000256" key="4">
    <source>
        <dbReference type="ARBA" id="ARBA00022630"/>
    </source>
</evidence>
<dbReference type="InterPro" id="IPR052542">
    <property type="entry name" value="Cholesterol_Oxidase"/>
</dbReference>
<evidence type="ECO:0000256" key="9">
    <source>
        <dbReference type="ARBA" id="ARBA00023221"/>
    </source>
</evidence>
<keyword evidence="9" id="KW-0753">Steroid metabolism</keyword>
<proteinExistence type="inferred from homology"/>
<feature type="domain" description="4Fe-4S ferredoxin-type" evidence="16">
    <location>
        <begin position="171"/>
        <end position="200"/>
    </location>
</feature>
<protein>
    <recommendedName>
        <fullName evidence="14">Cholesterol oxidase</fullName>
        <ecNumber evidence="13">1.1.3.6</ecNumber>
        <ecNumber evidence="11">5.3.3.1</ecNumber>
    </recommendedName>
    <alternativeName>
        <fullName evidence="15">Cholesterol isomerase</fullName>
    </alternativeName>
</protein>
<dbReference type="PROSITE" id="PS51379">
    <property type="entry name" value="4FE4S_FER_2"/>
    <property type="match status" value="1"/>
</dbReference>
<dbReference type="OrthoDB" id="337582at2"/>
<comment type="similarity">
    <text evidence="2">Belongs to the GMC oxidoreductase family.</text>
</comment>
<dbReference type="PANTHER" id="PTHR47470">
    <property type="entry name" value="CHOLESTEROL OXIDASE"/>
    <property type="match status" value="1"/>
</dbReference>
<dbReference type="GO" id="GO:0016995">
    <property type="term" value="F:cholesterol oxidase activity"/>
    <property type="evidence" value="ECO:0007669"/>
    <property type="project" value="UniProtKB-EC"/>
</dbReference>
<dbReference type="EC" id="1.1.3.6" evidence="13"/>
<dbReference type="GO" id="GO:0004769">
    <property type="term" value="F:steroid Delta-isomerase activity"/>
    <property type="evidence" value="ECO:0007669"/>
    <property type="project" value="UniProtKB-EC"/>
</dbReference>
<evidence type="ECO:0000256" key="11">
    <source>
        <dbReference type="ARBA" id="ARBA00038856"/>
    </source>
</evidence>
<gene>
    <name evidence="17" type="ORF">SOCE26_080010</name>
</gene>
<dbReference type="Proteomes" id="UP000238348">
    <property type="component" value="Chromosome"/>
</dbReference>
<evidence type="ECO:0000256" key="1">
    <source>
        <dbReference type="ARBA" id="ARBA00001974"/>
    </source>
</evidence>
<keyword evidence="6" id="KW-0560">Oxidoreductase</keyword>
<comment type="pathway">
    <text evidence="12">Steroid metabolism; cholesterol degradation.</text>
</comment>
<dbReference type="GO" id="GO:0050660">
    <property type="term" value="F:flavin adenine dinucleotide binding"/>
    <property type="evidence" value="ECO:0007669"/>
    <property type="project" value="InterPro"/>
</dbReference>
<dbReference type="InterPro" id="IPR007867">
    <property type="entry name" value="GMC_OxRtase_C"/>
</dbReference>
<organism evidence="17 18">
    <name type="scientific">Sorangium cellulosum</name>
    <name type="common">Polyangium cellulosum</name>
    <dbReference type="NCBI Taxonomy" id="56"/>
    <lineage>
        <taxon>Bacteria</taxon>
        <taxon>Pseudomonadati</taxon>
        <taxon>Myxococcota</taxon>
        <taxon>Polyangia</taxon>
        <taxon>Polyangiales</taxon>
        <taxon>Polyangiaceae</taxon>
        <taxon>Sorangium</taxon>
    </lineage>
</organism>
<dbReference type="PANTHER" id="PTHR47470:SF1">
    <property type="entry name" value="FAD-DEPENDENT OXIDOREDUCTASE 2 FAD BINDING DOMAIN-CONTAINING PROTEIN"/>
    <property type="match status" value="1"/>
</dbReference>
<evidence type="ECO:0000256" key="13">
    <source>
        <dbReference type="ARBA" id="ARBA00049723"/>
    </source>
</evidence>
<dbReference type="GO" id="GO:0008203">
    <property type="term" value="P:cholesterol metabolic process"/>
    <property type="evidence" value="ECO:0007669"/>
    <property type="project" value="UniProtKB-KW"/>
</dbReference>
<evidence type="ECO:0000313" key="17">
    <source>
        <dbReference type="EMBL" id="AUX46495.1"/>
    </source>
</evidence>
<keyword evidence="8" id="KW-1207">Sterol metabolism</keyword>
<dbReference type="RefSeq" id="WP_104984668.1">
    <property type="nucleotide sequence ID" value="NZ_CP012673.1"/>
</dbReference>
<comment type="cofactor">
    <cofactor evidence="1">
        <name>FAD</name>
        <dbReference type="ChEBI" id="CHEBI:57692"/>
    </cofactor>
</comment>
<evidence type="ECO:0000256" key="12">
    <source>
        <dbReference type="ARBA" id="ARBA00049645"/>
    </source>
</evidence>
<keyword evidence="7" id="KW-0443">Lipid metabolism</keyword>
<dbReference type="InterPro" id="IPR036188">
    <property type="entry name" value="FAD/NAD-bd_sf"/>
</dbReference>
<dbReference type="SUPFAM" id="SSF51905">
    <property type="entry name" value="FAD/NAD(P)-binding domain"/>
    <property type="match status" value="1"/>
</dbReference>
<dbReference type="Gene3D" id="3.50.50.60">
    <property type="entry name" value="FAD/NAD(P)-binding domain"/>
    <property type="match status" value="3"/>
</dbReference>
<evidence type="ECO:0000256" key="3">
    <source>
        <dbReference type="ARBA" id="ARBA00022548"/>
    </source>
</evidence>
<accession>A0A2L0F4K1</accession>
<evidence type="ECO:0000256" key="2">
    <source>
        <dbReference type="ARBA" id="ARBA00010790"/>
    </source>
</evidence>
<evidence type="ECO:0000256" key="14">
    <source>
        <dbReference type="ARBA" id="ARBA00049744"/>
    </source>
</evidence>
<sequence>MAQHRAIVIGTGFGGAVSACRLAQAGFAVTVLERGRRYDQEVPQFPQGPPDQWLWKKTGGMYDVRPIDQMRVVQSAAYGGGSLIYANVHLRAPAEVFARGWPEGYSREALDPYYDLVAYMLDVQPITRSPGGLPPKTRQMVEALSRLGRGGQLFYPPLALNFSDDPTLRPNKFGVLQGGCARCGECTLGCPHRARNTLDMNYLALAERAGAVMRTQCEVTLIEPLSGAEGRRYRVTYRDHGRGGQALSEEAEHVFVCGGSLNSTELLLRCREAGAMRQLSDQLGAGYSGNGDMLALGFDVAAPFEPDGGPPITTGVVYTRPGGRDAGWFLIEDGGFPRQLWPILRLARPHTHWRSRLFAALHRPWTPAAGPPTADVLDEIVEAASKQEPPAITPEEMRHTAAFFVMGRDLANGRIELVKGGRKLSVRWDVASNLLLYSVAERLAQDIVTQLRGNYAVSPFWRFAHLPITVHSLGGCRMGDNAADGVTSGLGEVFNYPDLFVLDGSILPAATGVNPAHTIAAVAERNIERIIRRITRQEGWTAPERAHATPYADPLTAIAIPAEGTSPPRHSGLGLKFRERLAGSWERLPEGAAAGRAAPRPVRLHLRITISYLARFISDPAHPAVVTGTLFAEGLTARRTAIKEGVWNLFADTGTGPDREIRYVLPFYGDGGLRFTLRGARVFRSRGVAALWRMWREGAALPFRIQEGDDEQGRVVGEGITRLRPIDVVHLLLSFRVPGGRVLPDKTRAVFGFLAFFFRSLLQIALGRS</sequence>
<keyword evidence="5" id="KW-0274">FAD</keyword>
<evidence type="ECO:0000256" key="7">
    <source>
        <dbReference type="ARBA" id="ARBA00023098"/>
    </source>
</evidence>
<dbReference type="InterPro" id="IPR000172">
    <property type="entry name" value="GMC_OxRdtase_N"/>
</dbReference>
<dbReference type="PROSITE" id="PS51257">
    <property type="entry name" value="PROKAR_LIPOPROTEIN"/>
    <property type="match status" value="1"/>
</dbReference>
<dbReference type="Pfam" id="PF13450">
    <property type="entry name" value="NAD_binding_8"/>
    <property type="match status" value="1"/>
</dbReference>
<keyword evidence="3" id="KW-0153">Cholesterol metabolism</keyword>
<reference evidence="17 18" key="1">
    <citation type="submission" date="2015-09" db="EMBL/GenBank/DDBJ databases">
        <title>Sorangium comparison.</title>
        <authorList>
            <person name="Zaburannyi N."/>
            <person name="Bunk B."/>
            <person name="Overmann J."/>
            <person name="Mueller R."/>
        </authorList>
    </citation>
    <scope>NUCLEOTIDE SEQUENCE [LARGE SCALE GENOMIC DNA]</scope>
    <source>
        <strain evidence="17 18">So ce26</strain>
    </source>
</reference>
<evidence type="ECO:0000256" key="6">
    <source>
        <dbReference type="ARBA" id="ARBA00023002"/>
    </source>
</evidence>
<dbReference type="Pfam" id="PF00732">
    <property type="entry name" value="GMC_oxred_N"/>
    <property type="match status" value="1"/>
</dbReference>